<name>A0A3B0YMC0_9ZZZZ</name>
<sequence length="115" mass="13152">MKKIFCLLGILLLISCNEGYEMNKIGPLISNITSSLTADDEEQALEEVWKYIFDNRIYIEILAIDQSGNMTDINEMDDLSNVVKVRVVFSKGENSNTLEWKPIAIDNVFILFRES</sequence>
<evidence type="ECO:0000313" key="1">
    <source>
        <dbReference type="EMBL" id="VAW70084.1"/>
    </source>
</evidence>
<dbReference type="AlphaFoldDB" id="A0A3B0YMC0"/>
<protein>
    <submittedName>
        <fullName evidence="1">Uncharacterized protein</fullName>
    </submittedName>
</protein>
<gene>
    <name evidence="1" type="ORF">MNBD_GAMMA10-1532</name>
</gene>
<organism evidence="1">
    <name type="scientific">hydrothermal vent metagenome</name>
    <dbReference type="NCBI Taxonomy" id="652676"/>
    <lineage>
        <taxon>unclassified sequences</taxon>
        <taxon>metagenomes</taxon>
        <taxon>ecological metagenomes</taxon>
    </lineage>
</organism>
<reference evidence="1" key="1">
    <citation type="submission" date="2018-06" db="EMBL/GenBank/DDBJ databases">
        <authorList>
            <person name="Zhirakovskaya E."/>
        </authorList>
    </citation>
    <scope>NUCLEOTIDE SEQUENCE</scope>
</reference>
<proteinExistence type="predicted"/>
<accession>A0A3B0YMC0</accession>
<dbReference type="EMBL" id="UOFJ01000491">
    <property type="protein sequence ID" value="VAW70084.1"/>
    <property type="molecule type" value="Genomic_DNA"/>
</dbReference>
<dbReference type="PROSITE" id="PS51257">
    <property type="entry name" value="PROKAR_LIPOPROTEIN"/>
    <property type="match status" value="1"/>
</dbReference>